<dbReference type="InterPro" id="IPR020568">
    <property type="entry name" value="Ribosomal_Su5_D2-typ_SF"/>
</dbReference>
<comment type="caution">
    <text evidence="2">The sequence shown here is derived from an EMBL/GenBank/DDBJ whole genome shotgun (WGS) entry which is preliminary data.</text>
</comment>
<keyword evidence="3" id="KW-1185">Reference proteome</keyword>
<proteinExistence type="predicted"/>
<protein>
    <recommendedName>
        <fullName evidence="4">Galactokinase</fullName>
    </recommendedName>
</protein>
<dbReference type="RefSeq" id="WP_344264108.1">
    <property type="nucleotide sequence ID" value="NZ_BAAAMR010000013.1"/>
</dbReference>
<sequence length="304" mass="30990">MTAGLDVSGIATSLDVRMTAYDFERVHGRPPAAVHRAPIGLPLLDGLTIALPWGVTVAADADGTTSLYSVNHQTDGVTSATGPVPHWAREAVAVLNAHADPAPGARLVINRELPAETGLLTGAETAAATYLALRALHGPPAGPHPLTEHPAYKTSLQAREAHALLTAPGTTEHVPFDLAACDLRVLIVDLAARHSSPLPTPAGAAARAAAAVRVSGPSALGALLTDAHAFGDPLPDLALRTALDAGALGGRKIGACIVALAPTTAVPHVRTALTTRLTPVLPRPPRLLTALPAPSATTPNPAHF</sequence>
<dbReference type="Proteomes" id="UP001501020">
    <property type="component" value="Unassembled WGS sequence"/>
</dbReference>
<dbReference type="InterPro" id="IPR036554">
    <property type="entry name" value="GHMP_kinase_C_sf"/>
</dbReference>
<feature type="region of interest" description="Disordered" evidence="1">
    <location>
        <begin position="285"/>
        <end position="304"/>
    </location>
</feature>
<dbReference type="EMBL" id="BAAAMR010000013">
    <property type="protein sequence ID" value="GAA2129394.1"/>
    <property type="molecule type" value="Genomic_DNA"/>
</dbReference>
<organism evidence="2 3">
    <name type="scientific">Actinomadura napierensis</name>
    <dbReference type="NCBI Taxonomy" id="267854"/>
    <lineage>
        <taxon>Bacteria</taxon>
        <taxon>Bacillati</taxon>
        <taxon>Actinomycetota</taxon>
        <taxon>Actinomycetes</taxon>
        <taxon>Streptosporangiales</taxon>
        <taxon>Thermomonosporaceae</taxon>
        <taxon>Actinomadura</taxon>
    </lineage>
</organism>
<evidence type="ECO:0000256" key="1">
    <source>
        <dbReference type="SAM" id="MobiDB-lite"/>
    </source>
</evidence>
<evidence type="ECO:0008006" key="4">
    <source>
        <dbReference type="Google" id="ProtNLM"/>
    </source>
</evidence>
<evidence type="ECO:0000313" key="3">
    <source>
        <dbReference type="Proteomes" id="UP001501020"/>
    </source>
</evidence>
<reference evidence="2 3" key="1">
    <citation type="journal article" date="2019" name="Int. J. Syst. Evol. Microbiol.">
        <title>The Global Catalogue of Microorganisms (GCM) 10K type strain sequencing project: providing services to taxonomists for standard genome sequencing and annotation.</title>
        <authorList>
            <consortium name="The Broad Institute Genomics Platform"/>
            <consortium name="The Broad Institute Genome Sequencing Center for Infectious Disease"/>
            <person name="Wu L."/>
            <person name="Ma J."/>
        </authorList>
    </citation>
    <scope>NUCLEOTIDE SEQUENCE [LARGE SCALE GENOMIC DNA]</scope>
    <source>
        <strain evidence="2 3">JCM 13850</strain>
    </source>
</reference>
<dbReference type="SUPFAM" id="SSF54211">
    <property type="entry name" value="Ribosomal protein S5 domain 2-like"/>
    <property type="match status" value="1"/>
</dbReference>
<name>A0ABN2YME1_9ACTN</name>
<evidence type="ECO:0000313" key="2">
    <source>
        <dbReference type="EMBL" id="GAA2129394.1"/>
    </source>
</evidence>
<dbReference type="SUPFAM" id="SSF55060">
    <property type="entry name" value="GHMP Kinase, C-terminal domain"/>
    <property type="match status" value="1"/>
</dbReference>
<gene>
    <name evidence="2" type="ORF">GCM10009727_20850</name>
</gene>
<accession>A0ABN2YME1</accession>